<dbReference type="PANTHER" id="PTHR35043">
    <property type="entry name" value="TRANSCRIPTION FACTOR DOMAIN-CONTAINING PROTEIN"/>
    <property type="match status" value="1"/>
</dbReference>
<accession>A0AAE0MGM3</accession>
<evidence type="ECO:0000313" key="4">
    <source>
        <dbReference type="Proteomes" id="UP001286456"/>
    </source>
</evidence>
<organism evidence="3 4">
    <name type="scientific">Cercophora scortea</name>
    <dbReference type="NCBI Taxonomy" id="314031"/>
    <lineage>
        <taxon>Eukaryota</taxon>
        <taxon>Fungi</taxon>
        <taxon>Dikarya</taxon>
        <taxon>Ascomycota</taxon>
        <taxon>Pezizomycotina</taxon>
        <taxon>Sordariomycetes</taxon>
        <taxon>Sordariomycetidae</taxon>
        <taxon>Sordariales</taxon>
        <taxon>Lasiosphaeriaceae</taxon>
        <taxon>Cercophora</taxon>
    </lineage>
</organism>
<comment type="caution">
    <text evidence="3">The sequence shown here is derived from an EMBL/GenBank/DDBJ whole genome shotgun (WGS) entry which is preliminary data.</text>
</comment>
<protein>
    <submittedName>
        <fullName evidence="3">Uncharacterized protein</fullName>
    </submittedName>
</protein>
<keyword evidence="2" id="KW-0472">Membrane</keyword>
<sequence>MGLEIFSNSTQSGSLTWIPNPTTRGTANILQTCILTLFLCIWRAVHLNLPEFGEPTFLKVGLQTWRRVGWMLISLLAPELVVYTAWCQLVDARHIVRYYNERKNSDQEPWTLAHGFYVVMGGFALRTPANPTSEGALPHTTMALDLQSIELLIDQINASDLNLSRMAPSRVCTAVVDDETSPNASKTDKNVNDKRPDTESQNPEWDTKTFLDVSKSVILDKSKSDGLAKAIMWMQAFWFCAQIITRVILSLPITLLELNTFGHSICALLIYLIWWEKPANVDQPSVWEIRSAHERALWVALNMHKTVREVLPPKVRGNLIRYITKRLGSGGSPEPEIELKFSPAHAMEIRQLQHSSPSEMREPWFQAYPCTASLLEDRMNGVTPRYWCPGMAVRVPPLWGHVFGLRLDGLEDAYSIVWYPNLDLTGSQVNQPATDQFPFCFLHLEMANRDTNGQDPDATTMVGVIPDGFEVNPPSLTRRVRNWPKFVSSRSLALLALLPLTSVYGALHCLAWNANFPSKAERLLWQISSIILASAWVPVWICYSLFSKTWGTAYLDPPNPSRLGYYRARRWLTWLERTMRVLKRDTRFKLRVPSMVSWWVDKALAATIVICIVFMLVSRAYLLTECFIQLVHLPPGPVFTQAEWPANFPHFG</sequence>
<feature type="transmembrane region" description="Helical" evidence="2">
    <location>
        <begin position="256"/>
        <end position="275"/>
    </location>
</feature>
<feature type="transmembrane region" description="Helical" evidence="2">
    <location>
        <begin position="492"/>
        <end position="511"/>
    </location>
</feature>
<reference evidence="3" key="2">
    <citation type="submission" date="2023-06" db="EMBL/GenBank/DDBJ databases">
        <authorList>
            <consortium name="Lawrence Berkeley National Laboratory"/>
            <person name="Haridas S."/>
            <person name="Hensen N."/>
            <person name="Bonometti L."/>
            <person name="Westerberg I."/>
            <person name="Brannstrom I.O."/>
            <person name="Guillou S."/>
            <person name="Cros-Aarteil S."/>
            <person name="Calhoun S."/>
            <person name="Kuo A."/>
            <person name="Mondo S."/>
            <person name="Pangilinan J."/>
            <person name="Riley R."/>
            <person name="Labutti K."/>
            <person name="Andreopoulos B."/>
            <person name="Lipzen A."/>
            <person name="Chen C."/>
            <person name="Yanf M."/>
            <person name="Daum C."/>
            <person name="Ng V."/>
            <person name="Clum A."/>
            <person name="Steindorff A."/>
            <person name="Ohm R."/>
            <person name="Martin F."/>
            <person name="Silar P."/>
            <person name="Natvig D."/>
            <person name="Lalanne C."/>
            <person name="Gautier V."/>
            <person name="Ament-Velasquez S.L."/>
            <person name="Kruys A."/>
            <person name="Hutchinson M.I."/>
            <person name="Powell A.J."/>
            <person name="Barry K."/>
            <person name="Miller A.N."/>
            <person name="Grigoriev I.V."/>
            <person name="Debuchy R."/>
            <person name="Gladieux P."/>
            <person name="Thoren M.H."/>
            <person name="Johannesson H."/>
        </authorList>
    </citation>
    <scope>NUCLEOTIDE SEQUENCE</scope>
    <source>
        <strain evidence="3">SMH4131-1</strain>
    </source>
</reference>
<keyword evidence="2" id="KW-1133">Transmembrane helix</keyword>
<feature type="transmembrane region" description="Helical" evidence="2">
    <location>
        <begin position="523"/>
        <end position="546"/>
    </location>
</feature>
<evidence type="ECO:0000313" key="3">
    <source>
        <dbReference type="EMBL" id="KAK3331846.1"/>
    </source>
</evidence>
<dbReference type="EMBL" id="JAUEPO010000002">
    <property type="protein sequence ID" value="KAK3331846.1"/>
    <property type="molecule type" value="Genomic_DNA"/>
</dbReference>
<feature type="region of interest" description="Disordered" evidence="1">
    <location>
        <begin position="177"/>
        <end position="205"/>
    </location>
</feature>
<dbReference type="PANTHER" id="PTHR35043:SF9">
    <property type="match status" value="1"/>
</dbReference>
<keyword evidence="4" id="KW-1185">Reference proteome</keyword>
<feature type="transmembrane region" description="Helical" evidence="2">
    <location>
        <begin position="603"/>
        <end position="622"/>
    </location>
</feature>
<evidence type="ECO:0000256" key="1">
    <source>
        <dbReference type="SAM" id="MobiDB-lite"/>
    </source>
</evidence>
<reference evidence="3" key="1">
    <citation type="journal article" date="2023" name="Mol. Phylogenet. Evol.">
        <title>Genome-scale phylogeny and comparative genomics of the fungal order Sordariales.</title>
        <authorList>
            <person name="Hensen N."/>
            <person name="Bonometti L."/>
            <person name="Westerberg I."/>
            <person name="Brannstrom I.O."/>
            <person name="Guillou S."/>
            <person name="Cros-Aarteil S."/>
            <person name="Calhoun S."/>
            <person name="Haridas S."/>
            <person name="Kuo A."/>
            <person name="Mondo S."/>
            <person name="Pangilinan J."/>
            <person name="Riley R."/>
            <person name="LaButti K."/>
            <person name="Andreopoulos B."/>
            <person name="Lipzen A."/>
            <person name="Chen C."/>
            <person name="Yan M."/>
            <person name="Daum C."/>
            <person name="Ng V."/>
            <person name="Clum A."/>
            <person name="Steindorff A."/>
            <person name="Ohm R.A."/>
            <person name="Martin F."/>
            <person name="Silar P."/>
            <person name="Natvig D.O."/>
            <person name="Lalanne C."/>
            <person name="Gautier V."/>
            <person name="Ament-Velasquez S.L."/>
            <person name="Kruys A."/>
            <person name="Hutchinson M.I."/>
            <person name="Powell A.J."/>
            <person name="Barry K."/>
            <person name="Miller A.N."/>
            <person name="Grigoriev I.V."/>
            <person name="Debuchy R."/>
            <person name="Gladieux P."/>
            <person name="Hiltunen Thoren M."/>
            <person name="Johannesson H."/>
        </authorList>
    </citation>
    <scope>NUCLEOTIDE SEQUENCE</scope>
    <source>
        <strain evidence="3">SMH4131-1</strain>
    </source>
</reference>
<proteinExistence type="predicted"/>
<keyword evidence="2" id="KW-0812">Transmembrane</keyword>
<dbReference type="AlphaFoldDB" id="A0AAE0MGM3"/>
<feature type="compositionally biased region" description="Basic and acidic residues" evidence="1">
    <location>
        <begin position="186"/>
        <end position="198"/>
    </location>
</feature>
<gene>
    <name evidence="3" type="ORF">B0T19DRAFT_87419</name>
</gene>
<name>A0AAE0MGM3_9PEZI</name>
<dbReference type="Proteomes" id="UP001286456">
    <property type="component" value="Unassembled WGS sequence"/>
</dbReference>
<evidence type="ECO:0000256" key="2">
    <source>
        <dbReference type="SAM" id="Phobius"/>
    </source>
</evidence>